<evidence type="ECO:0000256" key="5">
    <source>
        <dbReference type="ARBA" id="ARBA00022692"/>
    </source>
</evidence>
<dbReference type="AlphaFoldDB" id="A0AA35UAH8"/>
<evidence type="ECO:0000256" key="4">
    <source>
        <dbReference type="ARBA" id="ARBA00022679"/>
    </source>
</evidence>
<feature type="transmembrane region" description="Helical" evidence="8">
    <location>
        <begin position="434"/>
        <end position="456"/>
    </location>
</feature>
<dbReference type="EC" id="2.4.1.12" evidence="10"/>
<dbReference type="InterPro" id="IPR050321">
    <property type="entry name" value="Glycosyltr_2/OpgH_subfam"/>
</dbReference>
<dbReference type="PANTHER" id="PTHR43867:SF2">
    <property type="entry name" value="CELLULOSE SYNTHASE CATALYTIC SUBUNIT A [UDP-FORMING]"/>
    <property type="match status" value="1"/>
</dbReference>
<dbReference type="GO" id="GO:0005886">
    <property type="term" value="C:plasma membrane"/>
    <property type="evidence" value="ECO:0007669"/>
    <property type="project" value="TreeGrafter"/>
</dbReference>
<dbReference type="SUPFAM" id="SSF53448">
    <property type="entry name" value="Nucleotide-diphospho-sugar transferases"/>
    <property type="match status" value="1"/>
</dbReference>
<feature type="transmembrane region" description="Helical" evidence="8">
    <location>
        <begin position="468"/>
        <end position="491"/>
    </location>
</feature>
<dbReference type="Gene3D" id="3.90.550.10">
    <property type="entry name" value="Spore Coat Polysaccharide Biosynthesis Protein SpsA, Chain A"/>
    <property type="match status" value="1"/>
</dbReference>
<feature type="domain" description="Glycosyltransferase 2-like" evidence="9">
    <location>
        <begin position="112"/>
        <end position="231"/>
    </location>
</feature>
<comment type="subcellular location">
    <subcellularLocation>
        <location evidence="1">Membrane</location>
        <topology evidence="1">Multi-pass membrane protein</topology>
    </subcellularLocation>
</comment>
<feature type="transmembrane region" description="Helical" evidence="8">
    <location>
        <begin position="26"/>
        <end position="43"/>
    </location>
</feature>
<evidence type="ECO:0000256" key="7">
    <source>
        <dbReference type="ARBA" id="ARBA00023136"/>
    </source>
</evidence>
<dbReference type="InterPro" id="IPR001173">
    <property type="entry name" value="Glyco_trans_2-like"/>
</dbReference>
<dbReference type="Proteomes" id="UP001158598">
    <property type="component" value="Chromosome"/>
</dbReference>
<feature type="transmembrane region" description="Helical" evidence="8">
    <location>
        <begin position="55"/>
        <end position="80"/>
    </location>
</feature>
<name>A0AA35UAH8_METCP</name>
<evidence type="ECO:0000256" key="2">
    <source>
        <dbReference type="ARBA" id="ARBA00004881"/>
    </source>
</evidence>
<evidence type="ECO:0000256" key="1">
    <source>
        <dbReference type="ARBA" id="ARBA00004141"/>
    </source>
</evidence>
<evidence type="ECO:0000313" key="10">
    <source>
        <dbReference type="EMBL" id="CAI8750543.1"/>
    </source>
</evidence>
<keyword evidence="6 8" id="KW-1133">Transmembrane helix</keyword>
<evidence type="ECO:0000259" key="9">
    <source>
        <dbReference type="Pfam" id="PF00535"/>
    </source>
</evidence>
<sequence>MGHDLDRFDDRGVPEPLPLSPWRESLYQYLATLALVLGAWYLGWRWTASLNQHALWFSVPVVVAESCAYLAWALFAYNLWRTAARPSRSAPHWISECVSELAAPHRPLAVDVCVVTCDEEAALVRQSLECAKRLVYPYRIEIRLHLYDAGHRPAMKQLADSLEVAYLVPEEQDGLGTHNLRRIVEETRGDFIVFCDADTRMFPSFLEHTLGYFRDPAVAWVQTPQWYDDVPQGIPLGDVLGHRFGPTGRAVAKVCEAVAGPVWIGRDPYGSDPALFFDVIQRRRDRADAACSCGAGAVYRSDALAEAVDLVRVRRVGKAVGRFAKGIRDQECRADFVESVTRQAAADAGVAPYHLRESEHFYASMVLHGCRGRRWRSVLHPRVESRMSSPQTPREAVVRRFRRTLGLMEIALRDNPVFSRGLSLPQRLLYVQTLWSSFGCLWHSVFLLAPIVFLYTGIAPVAAYSPQFFIHLLPFLLTAELAMMTGTWGVSCFRHRAASLALLPVDLHALWAVMRGRRFPMVVKSKRARDLSRLAEFRIAATALTLGGMFFAVARFAFGSHPDPAGLLVNGLWGLYNVVLLSGTVSLSARNVPVESPSAQEVQA</sequence>
<dbReference type="Pfam" id="PF00535">
    <property type="entry name" value="Glycos_transf_2"/>
    <property type="match status" value="1"/>
</dbReference>
<dbReference type="GO" id="GO:0016760">
    <property type="term" value="F:cellulose synthase (UDP-forming) activity"/>
    <property type="evidence" value="ECO:0007669"/>
    <property type="project" value="UniProtKB-EC"/>
</dbReference>
<dbReference type="EMBL" id="OX458332">
    <property type="protein sequence ID" value="CAI8750543.1"/>
    <property type="molecule type" value="Genomic_DNA"/>
</dbReference>
<keyword evidence="5 8" id="KW-0812">Transmembrane</keyword>
<gene>
    <name evidence="10" type="ORF">MCNOR_0644</name>
</gene>
<protein>
    <submittedName>
        <fullName evidence="10">Cellulose synthase (UDP-forming)</fullName>
        <ecNumber evidence="10">2.4.1.12</ecNumber>
    </submittedName>
</protein>
<evidence type="ECO:0000256" key="8">
    <source>
        <dbReference type="SAM" id="Phobius"/>
    </source>
</evidence>
<reference evidence="10" key="1">
    <citation type="submission" date="2023-03" db="EMBL/GenBank/DDBJ databases">
        <authorList>
            <person name="Pearce D."/>
        </authorList>
    </citation>
    <scope>NUCLEOTIDE SEQUENCE</scope>
    <source>
        <strain evidence="10">Mc</strain>
    </source>
</reference>
<comment type="pathway">
    <text evidence="2">Glycan metabolism.</text>
</comment>
<evidence type="ECO:0000313" key="11">
    <source>
        <dbReference type="Proteomes" id="UP001158598"/>
    </source>
</evidence>
<feature type="transmembrane region" description="Helical" evidence="8">
    <location>
        <begin position="570"/>
        <end position="589"/>
    </location>
</feature>
<feature type="transmembrane region" description="Helical" evidence="8">
    <location>
        <begin position="535"/>
        <end position="558"/>
    </location>
</feature>
<evidence type="ECO:0000256" key="6">
    <source>
        <dbReference type="ARBA" id="ARBA00022989"/>
    </source>
</evidence>
<keyword evidence="4 10" id="KW-0808">Transferase</keyword>
<keyword evidence="7 8" id="KW-0472">Membrane</keyword>
<dbReference type="InterPro" id="IPR029044">
    <property type="entry name" value="Nucleotide-diphossugar_trans"/>
</dbReference>
<organism evidence="10 11">
    <name type="scientific">Methylococcus capsulatus</name>
    <dbReference type="NCBI Taxonomy" id="414"/>
    <lineage>
        <taxon>Bacteria</taxon>
        <taxon>Pseudomonadati</taxon>
        <taxon>Pseudomonadota</taxon>
        <taxon>Gammaproteobacteria</taxon>
        <taxon>Methylococcales</taxon>
        <taxon>Methylococcaceae</taxon>
        <taxon>Methylococcus</taxon>
    </lineage>
</organism>
<proteinExistence type="predicted"/>
<accession>A0AA35UAH8</accession>
<dbReference type="PANTHER" id="PTHR43867">
    <property type="entry name" value="CELLULOSE SYNTHASE CATALYTIC SUBUNIT A [UDP-FORMING]"/>
    <property type="match status" value="1"/>
</dbReference>
<feature type="transmembrane region" description="Helical" evidence="8">
    <location>
        <begin position="497"/>
        <end position="514"/>
    </location>
</feature>
<keyword evidence="3 10" id="KW-0328">Glycosyltransferase</keyword>
<evidence type="ECO:0000256" key="3">
    <source>
        <dbReference type="ARBA" id="ARBA00022676"/>
    </source>
</evidence>